<protein>
    <submittedName>
        <fullName evidence="1">Uncharacterized protein</fullName>
    </submittedName>
</protein>
<keyword evidence="2" id="KW-1185">Reference proteome</keyword>
<reference evidence="1 2" key="1">
    <citation type="journal article" date="2012" name="Science">
        <title>The Paleozoic origin of enzymatic lignin decomposition reconstructed from 31 fungal genomes.</title>
        <authorList>
            <person name="Floudas D."/>
            <person name="Binder M."/>
            <person name="Riley R."/>
            <person name="Barry K."/>
            <person name="Blanchette R.A."/>
            <person name="Henrissat B."/>
            <person name="Martinez A.T."/>
            <person name="Otillar R."/>
            <person name="Spatafora J.W."/>
            <person name="Yadav J.S."/>
            <person name="Aerts A."/>
            <person name="Benoit I."/>
            <person name="Boyd A."/>
            <person name="Carlson A."/>
            <person name="Copeland A."/>
            <person name="Coutinho P.M."/>
            <person name="de Vries R.P."/>
            <person name="Ferreira P."/>
            <person name="Findley K."/>
            <person name="Foster B."/>
            <person name="Gaskell J."/>
            <person name="Glotzer D."/>
            <person name="Gorecki P."/>
            <person name="Heitman J."/>
            <person name="Hesse C."/>
            <person name="Hori C."/>
            <person name="Igarashi K."/>
            <person name="Jurgens J.A."/>
            <person name="Kallen N."/>
            <person name="Kersten P."/>
            <person name="Kohler A."/>
            <person name="Kuees U."/>
            <person name="Kumar T.K.A."/>
            <person name="Kuo A."/>
            <person name="LaButti K."/>
            <person name="Larrondo L.F."/>
            <person name="Lindquist E."/>
            <person name="Ling A."/>
            <person name="Lombard V."/>
            <person name="Lucas S."/>
            <person name="Lundell T."/>
            <person name="Martin R."/>
            <person name="McLaughlin D.J."/>
            <person name="Morgenstern I."/>
            <person name="Morin E."/>
            <person name="Murat C."/>
            <person name="Nagy L.G."/>
            <person name="Nolan M."/>
            <person name="Ohm R.A."/>
            <person name="Patyshakuliyeva A."/>
            <person name="Rokas A."/>
            <person name="Ruiz-Duenas F.J."/>
            <person name="Sabat G."/>
            <person name="Salamov A."/>
            <person name="Samejima M."/>
            <person name="Schmutz J."/>
            <person name="Slot J.C."/>
            <person name="St John F."/>
            <person name="Stenlid J."/>
            <person name="Sun H."/>
            <person name="Sun S."/>
            <person name="Syed K."/>
            <person name="Tsang A."/>
            <person name="Wiebenga A."/>
            <person name="Young D."/>
            <person name="Pisabarro A."/>
            <person name="Eastwood D.C."/>
            <person name="Martin F."/>
            <person name="Cullen D."/>
            <person name="Grigoriev I.V."/>
            <person name="Hibbett D.S."/>
        </authorList>
    </citation>
    <scope>NUCLEOTIDE SEQUENCE [LARGE SCALE GENOMIC DNA]</scope>
    <source>
        <strain evidence="1 2">ATCC 11539</strain>
    </source>
</reference>
<organism evidence="1 2">
    <name type="scientific">Gloeophyllum trabeum (strain ATCC 11539 / FP-39264 / Madison 617)</name>
    <name type="common">Brown rot fungus</name>
    <dbReference type="NCBI Taxonomy" id="670483"/>
    <lineage>
        <taxon>Eukaryota</taxon>
        <taxon>Fungi</taxon>
        <taxon>Dikarya</taxon>
        <taxon>Basidiomycota</taxon>
        <taxon>Agaricomycotina</taxon>
        <taxon>Agaricomycetes</taxon>
        <taxon>Gloeophyllales</taxon>
        <taxon>Gloeophyllaceae</taxon>
        <taxon>Gloeophyllum</taxon>
    </lineage>
</organism>
<dbReference type="RefSeq" id="XP_007864326.1">
    <property type="nucleotide sequence ID" value="XM_007866135.1"/>
</dbReference>
<gene>
    <name evidence="1" type="ORF">GLOTRDRAFT_92314</name>
</gene>
<dbReference type="AlphaFoldDB" id="S7QCV4"/>
<proteinExistence type="predicted"/>
<evidence type="ECO:0000313" key="1">
    <source>
        <dbReference type="EMBL" id="EPQ57187.1"/>
    </source>
</evidence>
<dbReference type="HOGENOM" id="CLU_1927841_0_0_1"/>
<accession>S7QCV4</accession>
<name>S7QCV4_GLOTA</name>
<dbReference type="KEGG" id="gtr:GLOTRDRAFT_92314"/>
<evidence type="ECO:0000313" key="2">
    <source>
        <dbReference type="Proteomes" id="UP000030669"/>
    </source>
</evidence>
<sequence length="131" mass="14420">MPSSNFGDKRDSLNNILLRKDQEPLSLFTPKTLARQQGVTVDVPGFRSASSVPRNRLEGGNLRNAAHLPENGLKAEKKTGQLVSGVLMLLQPSALQPLALASEIPTDNTEMQSPYEFYDCTYAYWAIIVLS</sequence>
<dbReference type="EMBL" id="KB469299">
    <property type="protein sequence ID" value="EPQ57187.1"/>
    <property type="molecule type" value="Genomic_DNA"/>
</dbReference>
<dbReference type="Proteomes" id="UP000030669">
    <property type="component" value="Unassembled WGS sequence"/>
</dbReference>
<dbReference type="GeneID" id="19309374"/>